<organism evidence="1 2">
    <name type="scientific">Caldilinea aerophila (strain DSM 14535 / JCM 11387 / NBRC 104270 / STL-6-O1)</name>
    <dbReference type="NCBI Taxonomy" id="926550"/>
    <lineage>
        <taxon>Bacteria</taxon>
        <taxon>Bacillati</taxon>
        <taxon>Chloroflexota</taxon>
        <taxon>Caldilineae</taxon>
        <taxon>Caldilineales</taxon>
        <taxon>Caldilineaceae</taxon>
        <taxon>Caldilinea</taxon>
    </lineage>
</organism>
<dbReference type="RefSeq" id="WP_014434507.1">
    <property type="nucleotide sequence ID" value="NC_017079.1"/>
</dbReference>
<gene>
    <name evidence="1" type="ordered locus">CLDAP_32410</name>
</gene>
<proteinExistence type="predicted"/>
<name>I0I7P3_CALAS</name>
<dbReference type="HOGENOM" id="CLU_3059514_0_0_0"/>
<evidence type="ECO:0000313" key="2">
    <source>
        <dbReference type="Proteomes" id="UP000007880"/>
    </source>
</evidence>
<evidence type="ECO:0000313" key="1">
    <source>
        <dbReference type="EMBL" id="BAM01281.1"/>
    </source>
</evidence>
<sequence>MRRTVAWLDENGRIEPGGEDDLEERLIVAWRQAEEGFTLSTMIVGDEGQAGSP</sequence>
<reference evidence="1 2" key="1">
    <citation type="submission" date="2012-02" db="EMBL/GenBank/DDBJ databases">
        <title>Complete genome sequence of Caldilinea aerophila DSM 14535 (= NBRC 102666).</title>
        <authorList>
            <person name="Oguchi A."/>
            <person name="Hosoyama A."/>
            <person name="Sekine M."/>
            <person name="Fukai R."/>
            <person name="Kato Y."/>
            <person name="Nakamura S."/>
            <person name="Hanada S."/>
            <person name="Yamazaki S."/>
            <person name="Fujita N."/>
        </authorList>
    </citation>
    <scope>NUCLEOTIDE SEQUENCE [LARGE SCALE GENOMIC DNA]</scope>
    <source>
        <strain evidence="2">DSM 14535 / JCM 11387 / NBRC 104270 / STL-6-O1</strain>
    </source>
</reference>
<dbReference type="EMBL" id="AP012337">
    <property type="protein sequence ID" value="BAM01281.1"/>
    <property type="molecule type" value="Genomic_DNA"/>
</dbReference>
<keyword evidence="2" id="KW-1185">Reference proteome</keyword>
<dbReference type="Proteomes" id="UP000007880">
    <property type="component" value="Chromosome"/>
</dbReference>
<dbReference type="AlphaFoldDB" id="I0I7P3"/>
<dbReference type="STRING" id="926550.CLDAP_32410"/>
<accession>I0I7P3</accession>
<dbReference type="KEGG" id="cap:CLDAP_32410"/>
<protein>
    <submittedName>
        <fullName evidence="1">Uncharacterized protein</fullName>
    </submittedName>
</protein>